<organism evidence="1 2">
    <name type="scientific">Ixodes persulcatus</name>
    <name type="common">Taiga tick</name>
    <dbReference type="NCBI Taxonomy" id="34615"/>
    <lineage>
        <taxon>Eukaryota</taxon>
        <taxon>Metazoa</taxon>
        <taxon>Ecdysozoa</taxon>
        <taxon>Arthropoda</taxon>
        <taxon>Chelicerata</taxon>
        <taxon>Arachnida</taxon>
        <taxon>Acari</taxon>
        <taxon>Parasitiformes</taxon>
        <taxon>Ixodida</taxon>
        <taxon>Ixodoidea</taxon>
        <taxon>Ixodidae</taxon>
        <taxon>Ixodinae</taxon>
        <taxon>Ixodes</taxon>
    </lineage>
</organism>
<proteinExistence type="predicted"/>
<evidence type="ECO:0000313" key="1">
    <source>
        <dbReference type="EMBL" id="KAG0423900.1"/>
    </source>
</evidence>
<dbReference type="Proteomes" id="UP000805193">
    <property type="component" value="Unassembled WGS sequence"/>
</dbReference>
<protein>
    <submittedName>
        <fullName evidence="1">Uncharacterized protein</fullName>
    </submittedName>
</protein>
<gene>
    <name evidence="1" type="ORF">HPB47_000338</name>
</gene>
<name>A0AC60PS07_IXOPE</name>
<keyword evidence="2" id="KW-1185">Reference proteome</keyword>
<sequence>MFTHIRRPAEEHAENWEAKLEPSVQSAAGHLDQQENLGNPQGPAEMGGANANLRQQIQNCIHNFLAKSEENLEKEIIDNLSPRSYSAILALHLKRDFGNAIHVVELRSLHKLQNERIQLSKNPPRRPDGDVGRGNRKDQEVECPKGIEGFNKTIYANDLKVLTTYDPAGTKQNGLQEAVYRNDAYLWDCSLAFAPEKSELLILKKQTSQSRPPKQPDPELTINGLTIVEELLALTSGPTMDRERMAVQERDLLMNMPVASPEDRAS</sequence>
<accession>A0AC60PS07</accession>
<dbReference type="EMBL" id="JABSTQ010010042">
    <property type="protein sequence ID" value="KAG0423900.1"/>
    <property type="molecule type" value="Genomic_DNA"/>
</dbReference>
<comment type="caution">
    <text evidence="1">The sequence shown here is derived from an EMBL/GenBank/DDBJ whole genome shotgun (WGS) entry which is preliminary data.</text>
</comment>
<reference evidence="1 2" key="1">
    <citation type="journal article" date="2020" name="Cell">
        <title>Large-Scale Comparative Analyses of Tick Genomes Elucidate Their Genetic Diversity and Vector Capacities.</title>
        <authorList>
            <consortium name="Tick Genome and Microbiome Consortium (TIGMIC)"/>
            <person name="Jia N."/>
            <person name="Wang J."/>
            <person name="Shi W."/>
            <person name="Du L."/>
            <person name="Sun Y."/>
            <person name="Zhan W."/>
            <person name="Jiang J.F."/>
            <person name="Wang Q."/>
            <person name="Zhang B."/>
            <person name="Ji P."/>
            <person name="Bell-Sakyi L."/>
            <person name="Cui X.M."/>
            <person name="Yuan T.T."/>
            <person name="Jiang B.G."/>
            <person name="Yang W.F."/>
            <person name="Lam T.T."/>
            <person name="Chang Q.C."/>
            <person name="Ding S.J."/>
            <person name="Wang X.J."/>
            <person name="Zhu J.G."/>
            <person name="Ruan X.D."/>
            <person name="Zhao L."/>
            <person name="Wei J.T."/>
            <person name="Ye R.Z."/>
            <person name="Que T.C."/>
            <person name="Du C.H."/>
            <person name="Zhou Y.H."/>
            <person name="Cheng J.X."/>
            <person name="Dai P.F."/>
            <person name="Guo W.B."/>
            <person name="Han X.H."/>
            <person name="Huang E.J."/>
            <person name="Li L.F."/>
            <person name="Wei W."/>
            <person name="Gao Y.C."/>
            <person name="Liu J.Z."/>
            <person name="Shao H.Z."/>
            <person name="Wang X."/>
            <person name="Wang C.C."/>
            <person name="Yang T.C."/>
            <person name="Huo Q.B."/>
            <person name="Li W."/>
            <person name="Chen H.Y."/>
            <person name="Chen S.E."/>
            <person name="Zhou L.G."/>
            <person name="Ni X.B."/>
            <person name="Tian J.H."/>
            <person name="Sheng Y."/>
            <person name="Liu T."/>
            <person name="Pan Y.S."/>
            <person name="Xia L.Y."/>
            <person name="Li J."/>
            <person name="Zhao F."/>
            <person name="Cao W.C."/>
        </authorList>
    </citation>
    <scope>NUCLEOTIDE SEQUENCE [LARGE SCALE GENOMIC DNA]</scope>
    <source>
        <strain evidence="1">Iper-2018</strain>
    </source>
</reference>
<evidence type="ECO:0000313" key="2">
    <source>
        <dbReference type="Proteomes" id="UP000805193"/>
    </source>
</evidence>